<evidence type="ECO:0000256" key="3">
    <source>
        <dbReference type="ARBA" id="ARBA00022989"/>
    </source>
</evidence>
<dbReference type="GO" id="GO:0005739">
    <property type="term" value="C:mitochondrion"/>
    <property type="evidence" value="ECO:0007669"/>
    <property type="project" value="UniProtKB-SubCell"/>
</dbReference>
<evidence type="ECO:0000256" key="6">
    <source>
        <dbReference type="SAM" id="Phobius"/>
    </source>
</evidence>
<keyword evidence="2 6" id="KW-0812">Transmembrane</keyword>
<dbReference type="PANTHER" id="PTHR28018:SF3">
    <property type="entry name" value="RESPIRATORY SUPERCOMPLEX FACTOR 2, MITOCHONDRIAL"/>
    <property type="match status" value="1"/>
</dbReference>
<dbReference type="GO" id="GO:0033617">
    <property type="term" value="P:mitochondrial respiratory chain complex IV assembly"/>
    <property type="evidence" value="ECO:0007669"/>
    <property type="project" value="TreeGrafter"/>
</dbReference>
<feature type="transmembrane region" description="Helical" evidence="6">
    <location>
        <begin position="15"/>
        <end position="38"/>
    </location>
</feature>
<evidence type="ECO:0000259" key="7">
    <source>
        <dbReference type="PROSITE" id="PS51503"/>
    </source>
</evidence>
<dbReference type="STRING" id="294750.A0A095C7J8"/>
<gene>
    <name evidence="8" type="ORF">CNBG_1457</name>
</gene>
<comment type="subcellular location">
    <subcellularLocation>
        <location evidence="1">Mitochondrion</location>
    </subcellularLocation>
</comment>
<dbReference type="KEGG" id="cdeu:CNBG_1457"/>
<keyword evidence="9" id="KW-1185">Reference proteome</keyword>
<dbReference type="HOGENOM" id="CLU_079101_1_0_1"/>
<dbReference type="OrthoDB" id="1915122at2759"/>
<protein>
    <submittedName>
        <fullName evidence="8">Mitochondrial protein</fullName>
    </submittedName>
</protein>
<dbReference type="InterPro" id="IPR040153">
    <property type="entry name" value="Rcf2"/>
</dbReference>
<dbReference type="VEuPathDB" id="FungiDB:CNBG_1457"/>
<evidence type="ECO:0000256" key="2">
    <source>
        <dbReference type="ARBA" id="ARBA00022692"/>
    </source>
</evidence>
<dbReference type="EMBL" id="CP025761">
    <property type="protein sequence ID" value="KGB75619.1"/>
    <property type="molecule type" value="Genomic_DNA"/>
</dbReference>
<evidence type="ECO:0000313" key="9">
    <source>
        <dbReference type="Proteomes" id="UP000029445"/>
    </source>
</evidence>
<feature type="domain" description="HIG1" evidence="7">
    <location>
        <begin position="90"/>
        <end position="181"/>
    </location>
</feature>
<evidence type="ECO:0000256" key="4">
    <source>
        <dbReference type="ARBA" id="ARBA00023136"/>
    </source>
</evidence>
<feature type="compositionally biased region" description="Low complexity" evidence="5">
    <location>
        <begin position="220"/>
        <end position="232"/>
    </location>
</feature>
<dbReference type="PANTHER" id="PTHR28018">
    <property type="entry name" value="RESPIRATORY SUPERCOMPLEX FACTOR 2, MITOCHONDRIAL"/>
    <property type="match status" value="1"/>
</dbReference>
<dbReference type="AlphaFoldDB" id="A0A095C7J8"/>
<feature type="transmembrane region" description="Helical" evidence="6">
    <location>
        <begin position="118"/>
        <end position="137"/>
    </location>
</feature>
<dbReference type="RefSeq" id="XP_062881558.1">
    <property type="nucleotide sequence ID" value="XM_063025603.1"/>
</dbReference>
<dbReference type="Pfam" id="PF04588">
    <property type="entry name" value="HIG_1_N"/>
    <property type="match status" value="1"/>
</dbReference>
<name>A0A095C7J8_CRYD2</name>
<evidence type="ECO:0000256" key="5">
    <source>
        <dbReference type="SAM" id="MobiDB-lite"/>
    </source>
</evidence>
<evidence type="ECO:0000256" key="1">
    <source>
        <dbReference type="ARBA" id="ARBA00004173"/>
    </source>
</evidence>
<dbReference type="PROSITE" id="PS51503">
    <property type="entry name" value="HIG1"/>
    <property type="match status" value="1"/>
</dbReference>
<reference evidence="8 9" key="2">
    <citation type="journal article" date="2018" name="Proc. Natl. Acad. Sci.">
        <title>RNAi is a critical determinant of centromere evolution in closely related fungi.</title>
        <authorList>
            <person name="Yadav V."/>
            <person name="Sun S."/>
            <person name="Billmyre R.B."/>
            <person name="Thimmappa B.C."/>
            <person name="Shea T."/>
            <person name="Lintner R."/>
            <person name="Bakkeren G."/>
            <person name="Cuomo C.A."/>
            <person name="Heitman J."/>
            <person name="Sanyal K."/>
        </authorList>
    </citation>
    <scope>NUCLEOTIDE SEQUENCE [LARGE SCALE GENOMIC DNA]</scope>
    <source>
        <strain evidence="8 9">R265</strain>
    </source>
</reference>
<organism evidence="8 9">
    <name type="scientific">Cryptococcus deuterogattii (strain R265)</name>
    <name type="common">Cryptococcus gattii VGII (strain R265)</name>
    <dbReference type="NCBI Taxonomy" id="294750"/>
    <lineage>
        <taxon>Eukaryota</taxon>
        <taxon>Fungi</taxon>
        <taxon>Dikarya</taxon>
        <taxon>Basidiomycota</taxon>
        <taxon>Agaricomycotina</taxon>
        <taxon>Tremellomycetes</taxon>
        <taxon>Tremellales</taxon>
        <taxon>Cryptococcaceae</taxon>
        <taxon>Cryptococcus</taxon>
        <taxon>Cryptococcus gattii species complex</taxon>
    </lineage>
</organism>
<sequence length="232" mass="25400">MKIVSQDDVRGYNDATIVGGIKGAFLAAAICIPGHMLLMKRSPYFRALPLPLKALGHVTITVPCISVAAEKGGEAYTRSQYSGMGQREIDWELQIRNEKWEKMSKLEKIGDWAARHKYGIIGGGWAASMALAFGIVARNPYQSTSQKVVQARMWAQGLTVALLVGSAMATGFDASNSSAPVESTDHSWRRMLEHDEHLTPEERAQLRDTKDSDTVKEIQKAVSQRKAAAAQA</sequence>
<dbReference type="InterPro" id="IPR007667">
    <property type="entry name" value="Hypoxia_induced_domain"/>
</dbReference>
<accession>A0A095C7J8</accession>
<keyword evidence="3 6" id="KW-1133">Transmembrane helix</keyword>
<proteinExistence type="predicted"/>
<feature type="compositionally biased region" description="Basic and acidic residues" evidence="5">
    <location>
        <begin position="194"/>
        <end position="219"/>
    </location>
</feature>
<dbReference type="GeneID" id="88177877"/>
<keyword evidence="4 6" id="KW-0472">Membrane</keyword>
<dbReference type="OMA" id="KIITATW"/>
<evidence type="ECO:0000313" key="8">
    <source>
        <dbReference type="EMBL" id="KGB75619.1"/>
    </source>
</evidence>
<dbReference type="Proteomes" id="UP000029445">
    <property type="component" value="Chromosome 3"/>
</dbReference>
<feature type="region of interest" description="Disordered" evidence="5">
    <location>
        <begin position="194"/>
        <end position="232"/>
    </location>
</feature>
<reference evidence="8 9" key="1">
    <citation type="journal article" date="2011" name="MBio">
        <title>Genome variation in Cryptococcus gattii, an emerging pathogen of immunocompetent hosts.</title>
        <authorList>
            <person name="D'Souza C.A."/>
            <person name="Kronstad J.W."/>
            <person name="Taylor G."/>
            <person name="Warren R."/>
            <person name="Yuen M."/>
            <person name="Hu G."/>
            <person name="Jung W.H."/>
            <person name="Sham A."/>
            <person name="Kidd S.E."/>
            <person name="Tangen K."/>
            <person name="Lee N."/>
            <person name="Zeilmaker T."/>
            <person name="Sawkins J."/>
            <person name="McVicker G."/>
            <person name="Shah S."/>
            <person name="Gnerre S."/>
            <person name="Griggs A."/>
            <person name="Zeng Q."/>
            <person name="Bartlett K."/>
            <person name="Li W."/>
            <person name="Wang X."/>
            <person name="Heitman J."/>
            <person name="Stajich J.E."/>
            <person name="Fraser J.A."/>
            <person name="Meyer W."/>
            <person name="Carter D."/>
            <person name="Schein J."/>
            <person name="Krzywinski M."/>
            <person name="Kwon-Chung K.J."/>
            <person name="Varma A."/>
            <person name="Wang J."/>
            <person name="Brunham R."/>
            <person name="Fyfe M."/>
            <person name="Ouellette B.F."/>
            <person name="Siddiqui A."/>
            <person name="Marra M."/>
            <person name="Jones S."/>
            <person name="Holt R."/>
            <person name="Birren B.W."/>
            <person name="Galagan J.E."/>
            <person name="Cuomo C.A."/>
        </authorList>
    </citation>
    <scope>NUCLEOTIDE SEQUENCE [LARGE SCALE GENOMIC DNA]</scope>
    <source>
        <strain evidence="8 9">R265</strain>
    </source>
</reference>